<sequence length="292" mass="32612">MAPSRDELKAAARETLDTVMVKLNHLRSSAQACSSDKYSSRTLPYLDPNACPSHPEPATIKVINEDTLNAAIQLINEGGPDKPRPAILNFANYRTPGGGWQNNGALAQEEALCYRSSLALSLNPRHYPLAMDEVLYSPYVLVVRGDILSGHLLLEDPPEALPVVSALTVAALYKPRVKTFLLKPPKSADTHMVEEDAAGSGAEQPLREKHIFELDRDRGIAKAKMRLALRMAAVNRHDLLNPPEDVAHCWLEVLREHEFSGNWWRQIWFAVYDPKEEGNYEIFDRVLSGKQV</sequence>
<keyword evidence="2" id="KW-1185">Reference proteome</keyword>
<dbReference type="Proteomes" id="UP000724584">
    <property type="component" value="Unassembled WGS sequence"/>
</dbReference>
<name>A0ACB7PJJ1_9PEZI</name>
<proteinExistence type="predicted"/>
<evidence type="ECO:0000313" key="1">
    <source>
        <dbReference type="EMBL" id="KAH6637206.1"/>
    </source>
</evidence>
<evidence type="ECO:0000313" key="2">
    <source>
        <dbReference type="Proteomes" id="UP000724584"/>
    </source>
</evidence>
<organism evidence="1 2">
    <name type="scientific">Chaetomium tenue</name>
    <dbReference type="NCBI Taxonomy" id="1854479"/>
    <lineage>
        <taxon>Eukaryota</taxon>
        <taxon>Fungi</taxon>
        <taxon>Dikarya</taxon>
        <taxon>Ascomycota</taxon>
        <taxon>Pezizomycotina</taxon>
        <taxon>Sordariomycetes</taxon>
        <taxon>Sordariomycetidae</taxon>
        <taxon>Sordariales</taxon>
        <taxon>Chaetomiaceae</taxon>
        <taxon>Chaetomium</taxon>
    </lineage>
</organism>
<gene>
    <name evidence="1" type="ORF">F5144DRAFT_592139</name>
</gene>
<protein>
    <submittedName>
        <fullName evidence="1">Uncharacterized protein</fullName>
    </submittedName>
</protein>
<dbReference type="EMBL" id="JAGIZQ010000003">
    <property type="protein sequence ID" value="KAH6637206.1"/>
    <property type="molecule type" value="Genomic_DNA"/>
</dbReference>
<reference evidence="1 2" key="1">
    <citation type="journal article" date="2021" name="Nat. Commun.">
        <title>Genetic determinants of endophytism in the Arabidopsis root mycobiome.</title>
        <authorList>
            <person name="Mesny F."/>
            <person name="Miyauchi S."/>
            <person name="Thiergart T."/>
            <person name="Pickel B."/>
            <person name="Atanasova L."/>
            <person name="Karlsson M."/>
            <person name="Huettel B."/>
            <person name="Barry K.W."/>
            <person name="Haridas S."/>
            <person name="Chen C."/>
            <person name="Bauer D."/>
            <person name="Andreopoulos W."/>
            <person name="Pangilinan J."/>
            <person name="LaButti K."/>
            <person name="Riley R."/>
            <person name="Lipzen A."/>
            <person name="Clum A."/>
            <person name="Drula E."/>
            <person name="Henrissat B."/>
            <person name="Kohler A."/>
            <person name="Grigoriev I.V."/>
            <person name="Martin F.M."/>
            <person name="Hacquard S."/>
        </authorList>
    </citation>
    <scope>NUCLEOTIDE SEQUENCE [LARGE SCALE GENOMIC DNA]</scope>
    <source>
        <strain evidence="1 2">MPI-SDFR-AT-0079</strain>
    </source>
</reference>
<comment type="caution">
    <text evidence="1">The sequence shown here is derived from an EMBL/GenBank/DDBJ whole genome shotgun (WGS) entry which is preliminary data.</text>
</comment>
<accession>A0ACB7PJJ1</accession>